<dbReference type="Proteomes" id="UP000289886">
    <property type="component" value="Unassembled WGS sequence"/>
</dbReference>
<sequence length="357" mass="40694">MEFVRGFEQYKADAPELLEEIEKALTDCRKQDVWLPYGIQNLCDYSWEELSEIPPRTKSASMQKNQNKTPKNLCLPPNIGASFTGVPNESQMSVRISLRQKYKQSLGCGLKNKPTMETVVEGSSSPNPVLVTQGTLEMYKWAIERLRPILQEMVKLPVKPKASCVCPSTTWKGIPSYCPVQLRELLCEHSDSQFCRCSKRVPRVTNLELDFFIKAQRAEQIIVIQCSQDPYRLLSYDIDTASRLTKTKTPLLVARHGVSPGTVLMYAQGKLLFGGTVLNGYGFSKKDLLKQIAKTCRDYLMGDVLPDDYNFRQRPDFTLDYVLRNLSDKDCAFSMVKSVKFNRAYRYASDPPVNLYF</sequence>
<dbReference type="EMBL" id="SCEB01000619">
    <property type="protein sequence ID" value="RXM98637.1"/>
    <property type="molecule type" value="Genomic_DNA"/>
</dbReference>
<comment type="caution">
    <text evidence="1">The sequence shown here is derived from an EMBL/GenBank/DDBJ whole genome shotgun (WGS) entry which is preliminary data.</text>
</comment>
<reference evidence="1 2" key="1">
    <citation type="submission" date="2019-01" db="EMBL/GenBank/DDBJ databases">
        <title>Draft Genome and Complete Hox-Cluster Characterization of the Sterlet Sturgeon (Acipenser ruthenus).</title>
        <authorList>
            <person name="Wei Q."/>
        </authorList>
    </citation>
    <scope>NUCLEOTIDE SEQUENCE [LARGE SCALE GENOMIC DNA]</scope>
    <source>
        <strain evidence="1">WHYD16114868_AA</strain>
        <tissue evidence="1">Blood</tissue>
    </source>
</reference>
<protein>
    <submittedName>
        <fullName evidence="1">Uncharacterized protein</fullName>
    </submittedName>
</protein>
<evidence type="ECO:0000313" key="2">
    <source>
        <dbReference type="Proteomes" id="UP000289886"/>
    </source>
</evidence>
<gene>
    <name evidence="1" type="ORF">EOD39_12885</name>
</gene>
<name>A0A662YPX9_ACIRT</name>
<evidence type="ECO:0000313" key="1">
    <source>
        <dbReference type="EMBL" id="RXM98637.1"/>
    </source>
</evidence>
<accession>A0A662YPX9</accession>
<organism evidence="1 2">
    <name type="scientific">Acipenser ruthenus</name>
    <name type="common">Sterlet sturgeon</name>
    <dbReference type="NCBI Taxonomy" id="7906"/>
    <lineage>
        <taxon>Eukaryota</taxon>
        <taxon>Metazoa</taxon>
        <taxon>Chordata</taxon>
        <taxon>Craniata</taxon>
        <taxon>Vertebrata</taxon>
        <taxon>Euteleostomi</taxon>
        <taxon>Actinopterygii</taxon>
        <taxon>Chondrostei</taxon>
        <taxon>Acipenseriformes</taxon>
        <taxon>Acipenseridae</taxon>
        <taxon>Acipenser</taxon>
    </lineage>
</organism>
<keyword evidence="2" id="KW-1185">Reference proteome</keyword>
<proteinExistence type="predicted"/>
<dbReference type="AlphaFoldDB" id="A0A662YPX9"/>